<evidence type="ECO:0000256" key="1">
    <source>
        <dbReference type="SAM" id="Phobius"/>
    </source>
</evidence>
<gene>
    <name evidence="3" type="ordered locus">LSEI_1941</name>
    <name evidence="2" type="ORF">Lcas037</name>
</gene>
<proteinExistence type="predicted"/>
<dbReference type="EMBL" id="CP000423">
    <property type="protein sequence ID" value="ABJ70699.1"/>
    <property type="molecule type" value="Genomic_DNA"/>
</dbReference>
<reference evidence="3 4" key="2">
    <citation type="journal article" date="2006" name="Proc. Natl. Acad. Sci. U.S.A.">
        <title>Comparative genomics of the lactic acid bacteria.</title>
        <authorList>
            <person name="Makarova K."/>
            <person name="Slesarev A."/>
            <person name="Wolf Y."/>
            <person name="Sorokin A."/>
            <person name="Mirkin B."/>
            <person name="Koonin E."/>
            <person name="Pavlov A."/>
            <person name="Pavlova N."/>
            <person name="Karamychev V."/>
            <person name="Polouchine N."/>
            <person name="Shakhova V."/>
            <person name="Grigoriev I."/>
            <person name="Lou Y."/>
            <person name="Rohksar D."/>
            <person name="Lucas S."/>
            <person name="Huang K."/>
            <person name="Goodstein D.M."/>
            <person name="Hawkins T."/>
            <person name="Plengvidhya V."/>
            <person name="Welker D."/>
            <person name="Hughes J."/>
            <person name="Goh Y."/>
            <person name="Benson A."/>
            <person name="Baldwin K."/>
            <person name="Lee J.H."/>
            <person name="Diaz-Muniz I."/>
            <person name="Dosti B."/>
            <person name="Smeianov V."/>
            <person name="Wechter W."/>
            <person name="Barabote R."/>
            <person name="Lorca G."/>
            <person name="Altermann E."/>
            <person name="Barrangou R."/>
            <person name="Ganesan B."/>
            <person name="Xie Y."/>
            <person name="Rawsthorne H."/>
            <person name="Tamir D."/>
            <person name="Parker C."/>
            <person name="Breidt F."/>
            <person name="Broadbent J."/>
            <person name="Hutkins R."/>
            <person name="O'Sullivan D."/>
            <person name="Steele J."/>
            <person name="Unlu G."/>
            <person name="Saier M."/>
            <person name="Klaenhammer T."/>
            <person name="Richardson P."/>
            <person name="Kozyavkin S."/>
            <person name="Weimer B."/>
            <person name="Mills D."/>
        </authorList>
    </citation>
    <scope>NUCLEOTIDE SEQUENCE [LARGE SCALE GENOMIC DNA]</scope>
    <source>
        <strain evidence="3">ATCC 334</strain>
        <strain evidence="4">ATCC 334 / BCRC 17002 / CCUG 31169 / CIP 107868 / KCTC 3260 / NRRL B-441</strain>
    </source>
</reference>
<dbReference type="KEGG" id="lca:LSEI_1941"/>
<reference evidence="2" key="1">
    <citation type="journal article" date="2006" name="Appl. Environ. Microbiol.">
        <title>Comparative genomics and transcriptional analysis of prophages identified in the genomes of Lactobacillus gasseri, Lactobacillus salivarius, and Lactobacillus casei.</title>
        <authorList>
            <person name="Ventura M."/>
            <person name="Canchaya C."/>
            <person name="Bernini V."/>
            <person name="Altermann E."/>
            <person name="Barrangou R."/>
            <person name="McGrath S."/>
            <person name="Claesson M.J."/>
            <person name="Li Y."/>
            <person name="Leahy S."/>
            <person name="Walker C.D."/>
            <person name="Zink R."/>
            <person name="Neviani E."/>
            <person name="Steele J."/>
            <person name="Broadbent J."/>
            <person name="Klaenhammer T.R."/>
            <person name="Fitzgerald G.F."/>
            <person name="O'Toole P.W."/>
            <person name="van Sinderen D."/>
        </authorList>
    </citation>
    <scope>NUCLEOTIDE SEQUENCE</scope>
    <source>
        <strain evidence="2">ATCC 334</strain>
    </source>
</reference>
<dbReference type="Proteomes" id="UP000001651">
    <property type="component" value="Chromosome"/>
</dbReference>
<name>Q037C3_LACP3</name>
<keyword evidence="4" id="KW-1185">Reference proteome</keyword>
<evidence type="ECO:0000313" key="3">
    <source>
        <dbReference type="EMBL" id="ABJ70699.1"/>
    </source>
</evidence>
<reference evidence="2" key="3">
    <citation type="submission" date="2006-02" db="EMBL/GenBank/DDBJ databases">
        <authorList>
            <person name="Broadbent J.R."/>
            <person name="Steele J.L."/>
            <person name="Ventura M."/>
        </authorList>
    </citation>
    <scope>NUCLEOTIDE SEQUENCE</scope>
    <source>
        <strain evidence="2">ATCC 334</strain>
    </source>
</reference>
<dbReference type="AlphaFoldDB" id="Q037C3"/>
<accession>Q037C3</accession>
<organism evidence="3 4">
    <name type="scientific">Lacticaseibacillus paracasei (strain ATCC 334 / BCRC 17002 / CCUG 31169 / CIP 107868 / KCTC 3260 / NRRL B-441)</name>
    <name type="common">Lactobacillus paracasei</name>
    <dbReference type="NCBI Taxonomy" id="321967"/>
    <lineage>
        <taxon>Bacteria</taxon>
        <taxon>Bacillati</taxon>
        <taxon>Bacillota</taxon>
        <taxon>Bacilli</taxon>
        <taxon>Lactobacillales</taxon>
        <taxon>Lactobacillaceae</taxon>
        <taxon>Lacticaseibacillus</taxon>
    </lineage>
</organism>
<dbReference type="EMBL" id="DQ411856">
    <property type="protein sequence ID" value="ABD83391.1"/>
    <property type="molecule type" value="Genomic_DNA"/>
</dbReference>
<feature type="transmembrane region" description="Helical" evidence="1">
    <location>
        <begin position="25"/>
        <end position="46"/>
    </location>
</feature>
<evidence type="ECO:0000313" key="4">
    <source>
        <dbReference type="Proteomes" id="UP000001651"/>
    </source>
</evidence>
<sequence length="90" mass="10153">MIITLGSIYTLASRARQHPARFFDALNMSFCYNACGGQLLIFNFIYSQSYVWPPARRQSGVLFCVLSIFVFAILIKEAASIVAKFITYIS</sequence>
<evidence type="ECO:0000313" key="2">
    <source>
        <dbReference type="EMBL" id="ABD83391.1"/>
    </source>
</evidence>
<keyword evidence="1" id="KW-0812">Transmembrane</keyword>
<protein>
    <submittedName>
        <fullName evidence="3">Uncharacterized protein</fullName>
    </submittedName>
</protein>
<dbReference type="HOGENOM" id="CLU_188345_0_0_9"/>
<keyword evidence="1" id="KW-0472">Membrane</keyword>
<dbReference type="PaxDb" id="321967-LSEI_1941"/>
<feature type="transmembrane region" description="Helical" evidence="1">
    <location>
        <begin position="58"/>
        <end position="75"/>
    </location>
</feature>
<keyword evidence="1" id="KW-1133">Transmembrane helix</keyword>